<feature type="transmembrane region" description="Helical" evidence="1">
    <location>
        <begin position="97"/>
        <end position="120"/>
    </location>
</feature>
<name>A0A9P6VN68_9HELO</name>
<keyword evidence="1" id="KW-0812">Transmembrane</keyword>
<evidence type="ECO:0000313" key="3">
    <source>
        <dbReference type="Proteomes" id="UP000785200"/>
    </source>
</evidence>
<dbReference type="OrthoDB" id="5427091at2759"/>
<keyword evidence="3" id="KW-1185">Reference proteome</keyword>
<proteinExistence type="predicted"/>
<dbReference type="AlphaFoldDB" id="A0A9P6VN68"/>
<evidence type="ECO:0000256" key="1">
    <source>
        <dbReference type="SAM" id="Phobius"/>
    </source>
</evidence>
<gene>
    <name evidence="2" type="ORF">D0Z07_2487</name>
</gene>
<accession>A0A9P6VN68</accession>
<dbReference type="Proteomes" id="UP000785200">
    <property type="component" value="Unassembled WGS sequence"/>
</dbReference>
<evidence type="ECO:0000313" key="2">
    <source>
        <dbReference type="EMBL" id="KAG0650769.1"/>
    </source>
</evidence>
<keyword evidence="1" id="KW-0472">Membrane</keyword>
<comment type="caution">
    <text evidence="2">The sequence shown here is derived from an EMBL/GenBank/DDBJ whole genome shotgun (WGS) entry which is preliminary data.</text>
</comment>
<keyword evidence="1" id="KW-1133">Transmembrane helix</keyword>
<organism evidence="2 3">
    <name type="scientific">Hyphodiscus hymeniophilus</name>
    <dbReference type="NCBI Taxonomy" id="353542"/>
    <lineage>
        <taxon>Eukaryota</taxon>
        <taxon>Fungi</taxon>
        <taxon>Dikarya</taxon>
        <taxon>Ascomycota</taxon>
        <taxon>Pezizomycotina</taxon>
        <taxon>Leotiomycetes</taxon>
        <taxon>Helotiales</taxon>
        <taxon>Hyphodiscaceae</taxon>
        <taxon>Hyphodiscus</taxon>
    </lineage>
</organism>
<dbReference type="EMBL" id="VNKQ01000005">
    <property type="protein sequence ID" value="KAG0650769.1"/>
    <property type="molecule type" value="Genomic_DNA"/>
</dbReference>
<sequence>MSLQKQDQTPGNGTTAGANKNAGAVWIEVLALGVLPQVLGSSSTHRITNKCAQTSTCIPNNASIQLLAPIGNPDICPLWSERWELRSRPLGCHVSTITFLTCIISVLSTFLVIGVAYAGFRFGRWARRKWKSKEKDWWIFWKHYQPGWWRGWRLRLVDVRRSEETERSPLLAEP</sequence>
<protein>
    <submittedName>
        <fullName evidence="2">Uncharacterized protein</fullName>
    </submittedName>
</protein>
<reference evidence="2" key="1">
    <citation type="submission" date="2019-07" db="EMBL/GenBank/DDBJ databases">
        <title>Hyphodiscus hymeniophilus genome sequencing and assembly.</title>
        <authorList>
            <person name="Kramer G."/>
            <person name="Nodwell J."/>
        </authorList>
    </citation>
    <scope>NUCLEOTIDE SEQUENCE</scope>
    <source>
        <strain evidence="2">ATCC 34498</strain>
    </source>
</reference>